<dbReference type="EMBL" id="OZ035827">
    <property type="protein sequence ID" value="CAL1605520.1"/>
    <property type="molecule type" value="Genomic_DNA"/>
</dbReference>
<feature type="compositionally biased region" description="Basic and acidic residues" evidence="1">
    <location>
        <begin position="51"/>
        <end position="61"/>
    </location>
</feature>
<keyword evidence="3" id="KW-1185">Reference proteome</keyword>
<evidence type="ECO:0000256" key="1">
    <source>
        <dbReference type="SAM" id="MobiDB-lite"/>
    </source>
</evidence>
<feature type="region of interest" description="Disordered" evidence="1">
    <location>
        <begin position="1"/>
        <end position="25"/>
    </location>
</feature>
<protein>
    <submittedName>
        <fullName evidence="2">Uncharacterized protein</fullName>
    </submittedName>
</protein>
<reference evidence="2 3" key="1">
    <citation type="submission" date="2024-04" db="EMBL/GenBank/DDBJ databases">
        <authorList>
            <person name="Waldvogel A.-M."/>
            <person name="Schoenle A."/>
        </authorList>
    </citation>
    <scope>NUCLEOTIDE SEQUENCE [LARGE SCALE GENOMIC DNA]</scope>
</reference>
<dbReference type="AlphaFoldDB" id="A0AAV2LWR6"/>
<evidence type="ECO:0000313" key="3">
    <source>
        <dbReference type="Proteomes" id="UP001497482"/>
    </source>
</evidence>
<sequence>MATVEGLRNQKCPTEGDRRQAPSARLQRLFSASSTFATCGISVSDRMQIREEEREPVEKRGRERHIHGDTAPQASLFLPGVCSLPSPLPAGGGAHARTSTPGHRCWIPAAV</sequence>
<name>A0AAV2LWR6_KNICA</name>
<evidence type="ECO:0000313" key="2">
    <source>
        <dbReference type="EMBL" id="CAL1605520.1"/>
    </source>
</evidence>
<gene>
    <name evidence="2" type="ORF">KC01_LOCUS32890</name>
</gene>
<proteinExistence type="predicted"/>
<dbReference type="Proteomes" id="UP001497482">
    <property type="component" value="Chromosome 5"/>
</dbReference>
<organism evidence="2 3">
    <name type="scientific">Knipowitschia caucasica</name>
    <name type="common">Caucasian dwarf goby</name>
    <name type="synonym">Pomatoschistus caucasicus</name>
    <dbReference type="NCBI Taxonomy" id="637954"/>
    <lineage>
        <taxon>Eukaryota</taxon>
        <taxon>Metazoa</taxon>
        <taxon>Chordata</taxon>
        <taxon>Craniata</taxon>
        <taxon>Vertebrata</taxon>
        <taxon>Euteleostomi</taxon>
        <taxon>Actinopterygii</taxon>
        <taxon>Neopterygii</taxon>
        <taxon>Teleostei</taxon>
        <taxon>Neoteleostei</taxon>
        <taxon>Acanthomorphata</taxon>
        <taxon>Gobiaria</taxon>
        <taxon>Gobiiformes</taxon>
        <taxon>Gobioidei</taxon>
        <taxon>Gobiidae</taxon>
        <taxon>Gobiinae</taxon>
        <taxon>Knipowitschia</taxon>
    </lineage>
</organism>
<accession>A0AAV2LWR6</accession>
<feature type="region of interest" description="Disordered" evidence="1">
    <location>
        <begin position="51"/>
        <end position="72"/>
    </location>
</feature>